<name>A0A2X2RRG7_CAPOC</name>
<feature type="region of interest" description="Disordered" evidence="1">
    <location>
        <begin position="1"/>
        <end position="20"/>
    </location>
</feature>
<keyword evidence="2" id="KW-0472">Membrane</keyword>
<gene>
    <name evidence="3" type="ORF">NCTC11546_02455</name>
</gene>
<dbReference type="EMBL" id="UARG01000017">
    <property type="protein sequence ID" value="SQA79191.1"/>
    <property type="molecule type" value="Genomic_DNA"/>
</dbReference>
<dbReference type="AlphaFoldDB" id="A0A2X2RRG7"/>
<dbReference type="InterPro" id="IPR056918">
    <property type="entry name" value="8xMP"/>
</dbReference>
<sequence length="230" mass="26905">MENNQEMTNQQENSSLNNTSVDGCKEFTPLERYKTLIAARNFHYDNFNKWLSYFYIAIGTLFIGFCTLKTSNKSSSFELEIIMILILGYIISLLWFLSCKGYYYWNINFIMLVNDCEKKYLKLKNEERVYSVFANKETENKYFSPINGANISTSKVAILFSFIITISWGILLLKEFMKFIDDRCLSIVLHILGVILIPIITLSLSYISRLFLQSKIDHYPDLKLDQTEQD</sequence>
<proteinExistence type="predicted"/>
<feature type="transmembrane region" description="Helical" evidence="2">
    <location>
        <begin position="50"/>
        <end position="69"/>
    </location>
</feature>
<evidence type="ECO:0000313" key="4">
    <source>
        <dbReference type="Proteomes" id="UP000249891"/>
    </source>
</evidence>
<keyword evidence="2" id="KW-1133">Transmembrane helix</keyword>
<feature type="transmembrane region" description="Helical" evidence="2">
    <location>
        <begin position="185"/>
        <end position="207"/>
    </location>
</feature>
<dbReference type="RefSeq" id="WP_053580612.1">
    <property type="nucleotide sequence ID" value="NZ_UARG01000017.1"/>
</dbReference>
<dbReference type="Proteomes" id="UP000249891">
    <property type="component" value="Unassembled WGS sequence"/>
</dbReference>
<protein>
    <submittedName>
        <fullName evidence="3">Uncharacterized protein</fullName>
    </submittedName>
</protein>
<organism evidence="3 4">
    <name type="scientific">Capnocytophaga ochracea</name>
    <dbReference type="NCBI Taxonomy" id="1018"/>
    <lineage>
        <taxon>Bacteria</taxon>
        <taxon>Pseudomonadati</taxon>
        <taxon>Bacteroidota</taxon>
        <taxon>Flavobacteriia</taxon>
        <taxon>Flavobacteriales</taxon>
        <taxon>Flavobacteriaceae</taxon>
        <taxon>Capnocytophaga</taxon>
    </lineage>
</organism>
<keyword evidence="2" id="KW-0812">Transmembrane</keyword>
<evidence type="ECO:0000256" key="1">
    <source>
        <dbReference type="SAM" id="MobiDB-lite"/>
    </source>
</evidence>
<feature type="transmembrane region" description="Helical" evidence="2">
    <location>
        <begin position="81"/>
        <end position="105"/>
    </location>
</feature>
<dbReference type="Pfam" id="PF24838">
    <property type="entry name" value="8xMP"/>
    <property type="match status" value="1"/>
</dbReference>
<feature type="transmembrane region" description="Helical" evidence="2">
    <location>
        <begin position="156"/>
        <end position="173"/>
    </location>
</feature>
<evidence type="ECO:0000256" key="2">
    <source>
        <dbReference type="SAM" id="Phobius"/>
    </source>
</evidence>
<accession>A0A2X2RRG7</accession>
<reference evidence="3 4" key="1">
    <citation type="submission" date="2018-06" db="EMBL/GenBank/DDBJ databases">
        <authorList>
            <consortium name="Pathogen Informatics"/>
            <person name="Doyle S."/>
        </authorList>
    </citation>
    <scope>NUCLEOTIDE SEQUENCE [LARGE SCALE GENOMIC DNA]</scope>
    <source>
        <strain evidence="3 4">NCTC11546</strain>
    </source>
</reference>
<evidence type="ECO:0000313" key="3">
    <source>
        <dbReference type="EMBL" id="SQA79191.1"/>
    </source>
</evidence>
<feature type="compositionally biased region" description="Low complexity" evidence="1">
    <location>
        <begin position="1"/>
        <end position="13"/>
    </location>
</feature>